<dbReference type="InterPro" id="IPR038247">
    <property type="entry name" value="Jag_N_dom_sf"/>
</dbReference>
<dbReference type="Pfam" id="PF20250">
    <property type="entry name" value="FapA_N"/>
    <property type="match status" value="1"/>
</dbReference>
<dbReference type="STRING" id="744872.Spica_1520"/>
<dbReference type="EMBL" id="CP002868">
    <property type="protein sequence ID" value="AEJ19664.1"/>
    <property type="molecule type" value="Genomic_DNA"/>
</dbReference>
<evidence type="ECO:0000313" key="3">
    <source>
        <dbReference type="EMBL" id="AEJ19664.1"/>
    </source>
</evidence>
<dbReference type="Proteomes" id="UP000000503">
    <property type="component" value="Chromosome"/>
</dbReference>
<dbReference type="InterPro" id="IPR032782">
    <property type="entry name" value="KhpB_N"/>
</dbReference>
<proteinExistence type="predicted"/>
<dbReference type="AlphaFoldDB" id="F8EZ72"/>
<keyword evidence="4" id="KW-1185">Reference proteome</keyword>
<dbReference type="SMART" id="SM01245">
    <property type="entry name" value="Jag_N"/>
    <property type="match status" value="1"/>
</dbReference>
<feature type="domain" description="RNA-binding protein KhpB N-terminal" evidence="2">
    <location>
        <begin position="25"/>
        <end position="76"/>
    </location>
</feature>
<keyword evidence="1" id="KW-0175">Coiled coil</keyword>
<dbReference type="Pfam" id="PF14804">
    <property type="entry name" value="Jag_N"/>
    <property type="match status" value="1"/>
</dbReference>
<dbReference type="KEGG" id="scd:Spica_1520"/>
<evidence type="ECO:0000259" key="2">
    <source>
        <dbReference type="SMART" id="SM01245"/>
    </source>
</evidence>
<dbReference type="eggNOG" id="COG1315">
    <property type="taxonomic scope" value="Bacteria"/>
</dbReference>
<dbReference type="PANTHER" id="PTHR38032">
    <property type="entry name" value="POLYMERASE-RELATED"/>
    <property type="match status" value="1"/>
</dbReference>
<dbReference type="InterPro" id="IPR046865">
    <property type="entry name" value="FapA_b_solenoid"/>
</dbReference>
<dbReference type="InterPro" id="IPR046866">
    <property type="entry name" value="FapA_N"/>
</dbReference>
<dbReference type="RefSeq" id="WP_013968973.1">
    <property type="nucleotide sequence ID" value="NC_015732.1"/>
</dbReference>
<dbReference type="InterPro" id="IPR005646">
    <property type="entry name" value="FapA"/>
</dbReference>
<reference evidence="4" key="1">
    <citation type="journal article" date="2013" name="Stand. Genomic Sci.">
        <title>Genome sequence of the thermophilic fresh-water bacterium Spirochaeta caldaria type strain (H1(T)), reclassification of Spirochaeta caldaria, Spirochaeta stenostrepta, and Spirochaeta zuelzerae in the genus Treponema as Treponema caldaria comb. nov., Treponema stenostrepta comb. nov., and Treponema zuelzerae comb. nov., and emendation of the genus Treponema.</title>
        <authorList>
            <person name="Abt B."/>
            <person name="Goker M."/>
            <person name="Scheuner C."/>
            <person name="Han C."/>
            <person name="Lu M."/>
            <person name="Misra M."/>
            <person name="Lapidus A."/>
            <person name="Nolan M."/>
            <person name="Lucas S."/>
            <person name="Hammon N."/>
            <person name="Deshpande S."/>
            <person name="Cheng J.F."/>
            <person name="Tapia R."/>
            <person name="Goodwin L.A."/>
            <person name="Pitluck S."/>
            <person name="Liolios K."/>
            <person name="Pagani I."/>
            <person name="Ivanova N."/>
            <person name="Mavromatis K."/>
            <person name="Mikhailova N."/>
            <person name="Huntemann M."/>
            <person name="Pati A."/>
            <person name="Chen A."/>
            <person name="Palaniappan K."/>
            <person name="Land M."/>
            <person name="Hauser L."/>
            <person name="Jeffries C.D."/>
            <person name="Rohde M."/>
            <person name="Spring S."/>
            <person name="Gronow S."/>
            <person name="Detter J.C."/>
            <person name="Bristow J."/>
            <person name="Eisen J.A."/>
            <person name="Markowitz V."/>
            <person name="Hugenholtz P."/>
            <person name="Kyrpides N.C."/>
            <person name="Woyke T."/>
            <person name="Klenk H.P."/>
        </authorList>
    </citation>
    <scope>NUCLEOTIDE SEQUENCE</scope>
    <source>
        <strain evidence="4">ATCC 51460 / DSM 7334 / H1</strain>
    </source>
</reference>
<organism evidence="3 4">
    <name type="scientific">Gracilinema caldarium (strain ATCC 51460 / DSM 7334 / H1)</name>
    <name type="common">Treponema caldarium</name>
    <dbReference type="NCBI Taxonomy" id="744872"/>
    <lineage>
        <taxon>Bacteria</taxon>
        <taxon>Pseudomonadati</taxon>
        <taxon>Spirochaetota</taxon>
        <taxon>Spirochaetia</taxon>
        <taxon>Spirochaetales</taxon>
        <taxon>Breznakiellaceae</taxon>
        <taxon>Gracilinema</taxon>
    </lineage>
</organism>
<dbReference type="HOGENOM" id="CLU_026157_1_0_12"/>
<sequence length="653" mass="72277">MIDFVQLQQKMKERLERDRKIRTLETEGETLEEAVYNAATLLGTSVKKIEYEIIERGNPGFLGTGKKNWHIRAYEKAEEQETVSLLTTEEQDLVISAPIIEDRDGEVFVHFGPEGAFLKVTTPRGKGKRANEKQAMDALVQRSVRDIDEQLVSRVVKEAAGEYVLVGTFIQNPANDAIITVDIADQEMKAYIYVTPPGPGGCDLSAETILSFLRNNRVVYGIKDDVLQEFTDKPKYKEMVLVAEGSRPVNGRDAYIQYNFDTDQSKIKLKEGANGRVDFKELNIIQNVVEGQPLARKVPAERGVPGKTVTGKVIPAKNGKDIPMPIGKNVHVAEDQLTIIADLNGQVVLSGGKINVEPVYTVQGDVNLKTGNIIFLGTVIITGNVEDGFSVKAAGNIEVHGTVEKAELDAEGDIIVHQGITGKNSGFVRAGRSIWARFIENAIVEAGNMVVVSDGIINSQVNANKSIICQGKRANIVGGRLRAAEEINAKVLGSPVSGTETICEVGFDPKSKEKLDQILVKKDGLEKQLEEIELNLRTLVSIKKQRKSLPEDKEAYMQELMERRQFVLRDIQAINEEVTSIQNYLNTLKVRGKVSASSKVYPGVKIIIRDAKEDVKNEYRAVTFVLENNLIRVTKYEEPDEEAKRGPDGYTTN</sequence>
<dbReference type="Pfam" id="PF03961">
    <property type="entry name" value="FapA"/>
    <property type="match status" value="1"/>
</dbReference>
<dbReference type="Gene3D" id="3.30.30.80">
    <property type="entry name" value="probable RNA-binding protein from clostridium symbiosum atcc 14940"/>
    <property type="match status" value="1"/>
</dbReference>
<dbReference type="OrthoDB" id="9816426at2"/>
<evidence type="ECO:0000256" key="1">
    <source>
        <dbReference type="SAM" id="Coils"/>
    </source>
</evidence>
<evidence type="ECO:0000313" key="4">
    <source>
        <dbReference type="Proteomes" id="UP000000503"/>
    </source>
</evidence>
<protein>
    <recommendedName>
        <fullName evidence="2">RNA-binding protein KhpB N-terminal domain-containing protein</fullName>
    </recommendedName>
</protein>
<dbReference type="PANTHER" id="PTHR38032:SF1">
    <property type="entry name" value="RNA-BINDING PROTEIN KHPB N-TERMINAL DOMAIN-CONTAINING PROTEIN"/>
    <property type="match status" value="1"/>
</dbReference>
<accession>F8EZ72</accession>
<gene>
    <name evidence="3" type="ordered locus">Spica_1520</name>
</gene>
<name>F8EZ72_GRAC1</name>
<feature type="coiled-coil region" evidence="1">
    <location>
        <begin position="515"/>
        <end position="577"/>
    </location>
</feature>